<dbReference type="PANTHER" id="PTHR30086:SF20">
    <property type="entry name" value="ARGININE EXPORTER PROTEIN ARGO-RELATED"/>
    <property type="match status" value="1"/>
</dbReference>
<comment type="subcellular location">
    <subcellularLocation>
        <location evidence="1">Cell membrane</location>
        <topology evidence="1">Multi-pass membrane protein</topology>
    </subcellularLocation>
</comment>
<evidence type="ECO:0000256" key="1">
    <source>
        <dbReference type="ARBA" id="ARBA00004651"/>
    </source>
</evidence>
<evidence type="ECO:0000256" key="7">
    <source>
        <dbReference type="SAM" id="SignalP"/>
    </source>
</evidence>
<keyword evidence="2" id="KW-1003">Cell membrane</keyword>
<gene>
    <name evidence="8" type="ORF">KILIM_079_00100</name>
</gene>
<keyword evidence="5 6" id="KW-0472">Membrane</keyword>
<comment type="caution">
    <text evidence="8">The sequence shown here is derived from an EMBL/GenBank/DDBJ whole genome shotgun (WGS) entry which is preliminary data.</text>
</comment>
<reference evidence="8 9" key="1">
    <citation type="submission" date="2012-08" db="EMBL/GenBank/DDBJ databases">
        <title>Whole genome shotgun sequence of Kineosphaera limosa NBRC 100340.</title>
        <authorList>
            <person name="Yoshida I."/>
            <person name="Isaki S."/>
            <person name="Hosoyama A."/>
            <person name="Tsuchikane K."/>
            <person name="Katsumata H."/>
            <person name="Ando Y."/>
            <person name="Ohji S."/>
            <person name="Hamada M."/>
            <person name="Tamura T."/>
            <person name="Yamazoe A."/>
            <person name="Yamazaki S."/>
            <person name="Fujita N."/>
        </authorList>
    </citation>
    <scope>NUCLEOTIDE SEQUENCE [LARGE SCALE GENOMIC DNA]</scope>
    <source>
        <strain evidence="8 9">NBRC 100340</strain>
    </source>
</reference>
<evidence type="ECO:0000256" key="6">
    <source>
        <dbReference type="SAM" id="Phobius"/>
    </source>
</evidence>
<dbReference type="RefSeq" id="WP_006594244.1">
    <property type="nucleotide sequence ID" value="NZ_BAHD01000079.1"/>
</dbReference>
<dbReference type="EMBL" id="BAHD01000079">
    <property type="protein sequence ID" value="GAB97712.1"/>
    <property type="molecule type" value="Genomic_DNA"/>
</dbReference>
<evidence type="ECO:0000256" key="3">
    <source>
        <dbReference type="ARBA" id="ARBA00022692"/>
    </source>
</evidence>
<accession>K6X029</accession>
<dbReference type="OrthoDB" id="3175972at2"/>
<protein>
    <submittedName>
        <fullName evidence="8">Uncharacterized protein</fullName>
    </submittedName>
</protein>
<feature type="transmembrane region" description="Helical" evidence="6">
    <location>
        <begin position="142"/>
        <end position="167"/>
    </location>
</feature>
<keyword evidence="7" id="KW-0732">Signal</keyword>
<evidence type="ECO:0000256" key="4">
    <source>
        <dbReference type="ARBA" id="ARBA00022989"/>
    </source>
</evidence>
<dbReference type="AlphaFoldDB" id="K6X029"/>
<evidence type="ECO:0000313" key="9">
    <source>
        <dbReference type="Proteomes" id="UP000008366"/>
    </source>
</evidence>
<dbReference type="Pfam" id="PF01810">
    <property type="entry name" value="LysE"/>
    <property type="match status" value="1"/>
</dbReference>
<name>K6X029_9MICO</name>
<sequence>MQIQFASLLFASFVLAAVPGQDTMLALRSSAHSVRDGLRYGSGVSAGMIVWAVLAVLTLQALLATAPWVMTGVEVCGGLFLLWLASRIIRSGLGARAAKAQVAAPTRPMTTGLISSLTNAKTGLIFASVFPPALPAVVTPGAIVVVPLVVAGVVWLWMAGLAAAVGATGARVQRLLTSSGFEIASGAVIGLLGLAVLVQAAL</sequence>
<dbReference type="InterPro" id="IPR001123">
    <property type="entry name" value="LeuE-type"/>
</dbReference>
<dbReference type="GO" id="GO:0015171">
    <property type="term" value="F:amino acid transmembrane transporter activity"/>
    <property type="evidence" value="ECO:0007669"/>
    <property type="project" value="TreeGrafter"/>
</dbReference>
<dbReference type="eggNOG" id="COG1280">
    <property type="taxonomic scope" value="Bacteria"/>
</dbReference>
<dbReference type="Proteomes" id="UP000008366">
    <property type="component" value="Unassembled WGS sequence"/>
</dbReference>
<proteinExistence type="predicted"/>
<feature type="transmembrane region" description="Helical" evidence="6">
    <location>
        <begin position="179"/>
        <end position="201"/>
    </location>
</feature>
<dbReference type="GO" id="GO:0005886">
    <property type="term" value="C:plasma membrane"/>
    <property type="evidence" value="ECO:0007669"/>
    <property type="project" value="UniProtKB-SubCell"/>
</dbReference>
<evidence type="ECO:0000256" key="2">
    <source>
        <dbReference type="ARBA" id="ARBA00022475"/>
    </source>
</evidence>
<keyword evidence="9" id="KW-1185">Reference proteome</keyword>
<feature type="chain" id="PRO_5038499511" evidence="7">
    <location>
        <begin position="17"/>
        <end position="202"/>
    </location>
</feature>
<dbReference type="STRING" id="1184609.KILIM_079_00100"/>
<feature type="transmembrane region" description="Helical" evidence="6">
    <location>
        <begin position="66"/>
        <end position="85"/>
    </location>
</feature>
<keyword evidence="3 6" id="KW-0812">Transmembrane</keyword>
<evidence type="ECO:0000313" key="8">
    <source>
        <dbReference type="EMBL" id="GAB97712.1"/>
    </source>
</evidence>
<feature type="transmembrane region" description="Helical" evidence="6">
    <location>
        <begin position="40"/>
        <end position="59"/>
    </location>
</feature>
<evidence type="ECO:0000256" key="5">
    <source>
        <dbReference type="ARBA" id="ARBA00023136"/>
    </source>
</evidence>
<organism evidence="8 9">
    <name type="scientific">Kineosphaera limosa NBRC 100340</name>
    <dbReference type="NCBI Taxonomy" id="1184609"/>
    <lineage>
        <taxon>Bacteria</taxon>
        <taxon>Bacillati</taxon>
        <taxon>Actinomycetota</taxon>
        <taxon>Actinomycetes</taxon>
        <taxon>Micrococcales</taxon>
        <taxon>Dermatophilaceae</taxon>
        <taxon>Kineosphaera</taxon>
    </lineage>
</organism>
<feature type="signal peptide" evidence="7">
    <location>
        <begin position="1"/>
        <end position="16"/>
    </location>
</feature>
<keyword evidence="4 6" id="KW-1133">Transmembrane helix</keyword>
<dbReference type="PANTHER" id="PTHR30086">
    <property type="entry name" value="ARGININE EXPORTER PROTEIN ARGO"/>
    <property type="match status" value="1"/>
</dbReference>